<accession>A0A239JQU4</accession>
<gene>
    <name evidence="2" type="ORF">SAMN05216189_10285</name>
    <name evidence="3" type="ORF">SAMN06295949_11371</name>
</gene>
<dbReference type="AlphaFoldDB" id="A0A239JQU4"/>
<dbReference type="Proteomes" id="UP000199693">
    <property type="component" value="Unassembled WGS sequence"/>
</dbReference>
<evidence type="ECO:0000256" key="1">
    <source>
        <dbReference type="SAM" id="Phobius"/>
    </source>
</evidence>
<organism evidence="2 5">
    <name type="scientific">Pseudomonas delhiensis</name>
    <dbReference type="NCBI Taxonomy" id="366289"/>
    <lineage>
        <taxon>Bacteria</taxon>
        <taxon>Pseudomonadati</taxon>
        <taxon>Pseudomonadota</taxon>
        <taxon>Gammaproteobacteria</taxon>
        <taxon>Pseudomonadales</taxon>
        <taxon>Pseudomonadaceae</taxon>
        <taxon>Pseudomonas</taxon>
    </lineage>
</organism>
<feature type="transmembrane region" description="Helical" evidence="1">
    <location>
        <begin position="107"/>
        <end position="130"/>
    </location>
</feature>
<reference evidence="2 5" key="1">
    <citation type="submission" date="2016-10" db="EMBL/GenBank/DDBJ databases">
        <authorList>
            <person name="de Groot N.N."/>
        </authorList>
    </citation>
    <scope>NUCLEOTIDE SEQUENCE [LARGE SCALE GENOMIC DNA]</scope>
    <source>
        <strain evidence="2 5">CCM 7361</strain>
    </source>
</reference>
<sequence>MEHESPSPSPVRIIIIGLIGIAFLIAAASTAMKTIDFLESAEVTPGVVSRLTAGGSHPEIRFTTLSGQQYEFPQGGFIFGYEKGMAVDVYYLPEDPGRTAVIKDPGAIWVIPATFGVFSIFALTHAVLGIRRRRKECGK</sequence>
<evidence type="ECO:0000313" key="2">
    <source>
        <dbReference type="EMBL" id="SDK06652.1"/>
    </source>
</evidence>
<keyword evidence="1" id="KW-1133">Transmembrane helix</keyword>
<evidence type="ECO:0008006" key="6">
    <source>
        <dbReference type="Google" id="ProtNLM"/>
    </source>
</evidence>
<evidence type="ECO:0000313" key="3">
    <source>
        <dbReference type="EMBL" id="SNT08119.1"/>
    </source>
</evidence>
<keyword evidence="1" id="KW-0472">Membrane</keyword>
<dbReference type="RefSeq" id="WP_167364829.1">
    <property type="nucleotide sequence ID" value="NZ_FNEC01000028.1"/>
</dbReference>
<evidence type="ECO:0000313" key="4">
    <source>
        <dbReference type="Proteomes" id="UP000198309"/>
    </source>
</evidence>
<name>A0A239JQU4_9PSED</name>
<proteinExistence type="predicted"/>
<dbReference type="Proteomes" id="UP000198309">
    <property type="component" value="Unassembled WGS sequence"/>
</dbReference>
<keyword evidence="4" id="KW-1185">Reference proteome</keyword>
<feature type="transmembrane region" description="Helical" evidence="1">
    <location>
        <begin position="12"/>
        <end position="32"/>
    </location>
</feature>
<protein>
    <recommendedName>
        <fullName evidence="6">DUF3592 domain-containing protein</fullName>
    </recommendedName>
</protein>
<evidence type="ECO:0000313" key="5">
    <source>
        <dbReference type="Proteomes" id="UP000199693"/>
    </source>
</evidence>
<dbReference type="EMBL" id="FZPC01000013">
    <property type="protein sequence ID" value="SNT08119.1"/>
    <property type="molecule type" value="Genomic_DNA"/>
</dbReference>
<reference evidence="3 4" key="2">
    <citation type="submission" date="2017-06" db="EMBL/GenBank/DDBJ databases">
        <authorList>
            <person name="Varghese N."/>
            <person name="Submissions S."/>
        </authorList>
    </citation>
    <scope>NUCLEOTIDE SEQUENCE [LARGE SCALE GENOMIC DNA]</scope>
    <source>
        <strain evidence="3 4">RLD-1</strain>
    </source>
</reference>
<keyword evidence="1" id="KW-0812">Transmembrane</keyword>
<dbReference type="EMBL" id="FNEC01000028">
    <property type="protein sequence ID" value="SDK06652.1"/>
    <property type="molecule type" value="Genomic_DNA"/>
</dbReference>